<comment type="caution">
    <text evidence="1">The sequence shown here is derived from an EMBL/GenBank/DDBJ whole genome shotgun (WGS) entry which is preliminary data.</text>
</comment>
<dbReference type="AlphaFoldDB" id="A0A2T5V9M7"/>
<dbReference type="Gene3D" id="3.40.50.10110">
    <property type="entry name" value="DNA polymerase III subunit chi"/>
    <property type="match status" value="1"/>
</dbReference>
<reference evidence="1 2" key="1">
    <citation type="submission" date="2018-04" db="EMBL/GenBank/DDBJ databases">
        <title>Genomic Encyclopedia of Archaeal and Bacterial Type Strains, Phase II (KMG-II): from individual species to whole genera.</title>
        <authorList>
            <person name="Goeker M."/>
        </authorList>
    </citation>
    <scope>NUCLEOTIDE SEQUENCE [LARGE SCALE GENOMIC DNA]</scope>
    <source>
        <strain evidence="1 2">DSM 23382</strain>
    </source>
</reference>
<dbReference type="GO" id="GO:0003887">
    <property type="term" value="F:DNA-directed DNA polymerase activity"/>
    <property type="evidence" value="ECO:0007669"/>
    <property type="project" value="InterPro"/>
</dbReference>
<sequence>MLFYHLQRRTLESVIGDLLEKSLDRGWRVVVQSGSTERRDALDGYLWTYREDAFLPHGTASDGREADQPVYLTDGLENPNQANVRFLVDRAVPPDLSPYERGVYIFDGNDEQSVVDARLRWKEARSAGHAVTYWQENESGGFSKKA</sequence>
<dbReference type="NCBIfam" id="NF004347">
    <property type="entry name" value="PRK05728.1-4"/>
    <property type="match status" value="1"/>
</dbReference>
<dbReference type="GO" id="GO:0032298">
    <property type="term" value="P:positive regulation of DNA-templated DNA replication initiation"/>
    <property type="evidence" value="ECO:0007669"/>
    <property type="project" value="TreeGrafter"/>
</dbReference>
<keyword evidence="2" id="KW-1185">Reference proteome</keyword>
<dbReference type="EMBL" id="QAYG01000004">
    <property type="protein sequence ID" value="PTW60431.1"/>
    <property type="molecule type" value="Genomic_DNA"/>
</dbReference>
<protein>
    <submittedName>
        <fullName evidence="1">DNA polymerase III chi subunit</fullName>
    </submittedName>
</protein>
<dbReference type="SUPFAM" id="SSF102400">
    <property type="entry name" value="DNA polymerase III chi subunit"/>
    <property type="match status" value="1"/>
</dbReference>
<dbReference type="GO" id="GO:0003677">
    <property type="term" value="F:DNA binding"/>
    <property type="evidence" value="ECO:0007669"/>
    <property type="project" value="InterPro"/>
</dbReference>
<evidence type="ECO:0000313" key="2">
    <source>
        <dbReference type="Proteomes" id="UP000244081"/>
    </source>
</evidence>
<proteinExistence type="predicted"/>
<dbReference type="GO" id="GO:0006260">
    <property type="term" value="P:DNA replication"/>
    <property type="evidence" value="ECO:0007669"/>
    <property type="project" value="InterPro"/>
</dbReference>
<dbReference type="Pfam" id="PF04364">
    <property type="entry name" value="DNA_pol3_chi"/>
    <property type="match status" value="1"/>
</dbReference>
<organism evidence="1 2">
    <name type="scientific">Breoghania corrubedonensis</name>
    <dbReference type="NCBI Taxonomy" id="665038"/>
    <lineage>
        <taxon>Bacteria</taxon>
        <taxon>Pseudomonadati</taxon>
        <taxon>Pseudomonadota</taxon>
        <taxon>Alphaproteobacteria</taxon>
        <taxon>Hyphomicrobiales</taxon>
        <taxon>Stappiaceae</taxon>
        <taxon>Breoghania</taxon>
    </lineage>
</organism>
<name>A0A2T5V9M7_9HYPH</name>
<dbReference type="PANTHER" id="PTHR38767:SF1">
    <property type="entry name" value="DNA POLYMERASE III SUBUNIT CHI"/>
    <property type="match status" value="1"/>
</dbReference>
<dbReference type="InterPro" id="IPR007459">
    <property type="entry name" value="DNA_pol3_chi"/>
</dbReference>
<evidence type="ECO:0000313" key="1">
    <source>
        <dbReference type="EMBL" id="PTW60431.1"/>
    </source>
</evidence>
<gene>
    <name evidence="1" type="ORF">C8N35_10454</name>
</gene>
<dbReference type="InterPro" id="IPR036768">
    <property type="entry name" value="PolIII_chi_sf"/>
</dbReference>
<dbReference type="PANTHER" id="PTHR38767">
    <property type="entry name" value="DNA POLYMERASE III SUBUNIT CHI"/>
    <property type="match status" value="1"/>
</dbReference>
<dbReference type="Proteomes" id="UP000244081">
    <property type="component" value="Unassembled WGS sequence"/>
</dbReference>
<accession>A0A2T5V9M7</accession>